<keyword evidence="4" id="KW-1185">Reference proteome</keyword>
<dbReference type="AlphaFoldDB" id="A0A2H5QD04"/>
<dbReference type="Pfam" id="PF02862">
    <property type="entry name" value="DDHD"/>
    <property type="match status" value="1"/>
</dbReference>
<accession>A0A2H5QD04</accession>
<dbReference type="GO" id="GO:0046872">
    <property type="term" value="F:metal ion binding"/>
    <property type="evidence" value="ECO:0007669"/>
    <property type="project" value="InterPro"/>
</dbReference>
<gene>
    <name evidence="3" type="ORF">CUMW_218420</name>
</gene>
<dbReference type="Proteomes" id="UP000236630">
    <property type="component" value="Unassembled WGS sequence"/>
</dbReference>
<organism evidence="3 4">
    <name type="scientific">Citrus unshiu</name>
    <name type="common">Satsuma mandarin</name>
    <name type="synonym">Citrus nobilis var. unshiu</name>
    <dbReference type="NCBI Taxonomy" id="55188"/>
    <lineage>
        <taxon>Eukaryota</taxon>
        <taxon>Viridiplantae</taxon>
        <taxon>Streptophyta</taxon>
        <taxon>Embryophyta</taxon>
        <taxon>Tracheophyta</taxon>
        <taxon>Spermatophyta</taxon>
        <taxon>Magnoliopsida</taxon>
        <taxon>eudicotyledons</taxon>
        <taxon>Gunneridae</taxon>
        <taxon>Pentapetalae</taxon>
        <taxon>rosids</taxon>
        <taxon>malvids</taxon>
        <taxon>Sapindales</taxon>
        <taxon>Rutaceae</taxon>
        <taxon>Aurantioideae</taxon>
        <taxon>Citrus</taxon>
    </lineage>
</organism>
<evidence type="ECO:0000259" key="2">
    <source>
        <dbReference type="PROSITE" id="PS51043"/>
    </source>
</evidence>
<name>A0A2H5QD04_CITUN</name>
<evidence type="ECO:0000313" key="3">
    <source>
        <dbReference type="EMBL" id="GAY62516.1"/>
    </source>
</evidence>
<reference evidence="3 4" key="1">
    <citation type="journal article" date="2017" name="Front. Genet.">
        <title>Draft sequencing of the heterozygous diploid genome of Satsuma (Citrus unshiu Marc.) using a hybrid assembly approach.</title>
        <authorList>
            <person name="Shimizu T."/>
            <person name="Tanizawa Y."/>
            <person name="Mochizuki T."/>
            <person name="Nagasaki H."/>
            <person name="Yoshioka T."/>
            <person name="Toyoda A."/>
            <person name="Fujiyama A."/>
            <person name="Kaminuma E."/>
            <person name="Nakamura Y."/>
        </authorList>
    </citation>
    <scope>NUCLEOTIDE SEQUENCE [LARGE SCALE GENOMIC DNA]</scope>
    <source>
        <strain evidence="4">cv. Miyagawa wase</strain>
    </source>
</reference>
<dbReference type="GO" id="GO:0004620">
    <property type="term" value="F:phospholipase activity"/>
    <property type="evidence" value="ECO:0007669"/>
    <property type="project" value="TreeGrafter"/>
</dbReference>
<dbReference type="STRING" id="55188.A0A2H5QD04"/>
<dbReference type="PROSITE" id="PS51043">
    <property type="entry name" value="DDHD"/>
    <property type="match status" value="1"/>
</dbReference>
<dbReference type="InterPro" id="IPR004177">
    <property type="entry name" value="DDHD_dom"/>
</dbReference>
<feature type="region of interest" description="Disordered" evidence="1">
    <location>
        <begin position="40"/>
        <end position="59"/>
    </location>
</feature>
<dbReference type="GO" id="GO:0005737">
    <property type="term" value="C:cytoplasm"/>
    <property type="evidence" value="ECO:0007669"/>
    <property type="project" value="TreeGrafter"/>
</dbReference>
<sequence length="85" mass="9536">DGDKTFEHPYLQAIGSHTNYWRDEDTALFILKHLYRDIPEDPNSAIESGGDNSKGESGSTVTMSWHVQVHIDSHGWKIAGVIEVK</sequence>
<proteinExistence type="predicted"/>
<comment type="caution">
    <text evidence="3">The sequence shown here is derived from an EMBL/GenBank/DDBJ whole genome shotgun (WGS) entry which is preliminary data.</text>
</comment>
<evidence type="ECO:0000256" key="1">
    <source>
        <dbReference type="SAM" id="MobiDB-lite"/>
    </source>
</evidence>
<feature type="domain" description="DDHD" evidence="2">
    <location>
        <begin position="1"/>
        <end position="36"/>
    </location>
</feature>
<feature type="non-terminal residue" evidence="3">
    <location>
        <position position="1"/>
    </location>
</feature>
<evidence type="ECO:0000313" key="4">
    <source>
        <dbReference type="Proteomes" id="UP000236630"/>
    </source>
</evidence>
<dbReference type="PANTHER" id="PTHR23509">
    <property type="entry name" value="PA-PL1 PHOSPHOLIPASE FAMILY"/>
    <property type="match status" value="1"/>
</dbReference>
<dbReference type="InterPro" id="IPR058055">
    <property type="entry name" value="PA-PLA1"/>
</dbReference>
<protein>
    <recommendedName>
        <fullName evidence="2">DDHD domain-containing protein</fullName>
    </recommendedName>
</protein>
<dbReference type="PANTHER" id="PTHR23509:SF10">
    <property type="entry name" value="LD21067P"/>
    <property type="match status" value="1"/>
</dbReference>
<dbReference type="EMBL" id="BDQV01000309">
    <property type="protein sequence ID" value="GAY62516.1"/>
    <property type="molecule type" value="Genomic_DNA"/>
</dbReference>